<dbReference type="Pfam" id="PF00009">
    <property type="entry name" value="GTP_EFTU"/>
    <property type="match status" value="1"/>
</dbReference>
<protein>
    <recommendedName>
        <fullName evidence="2">Tr-type G domain-containing protein</fullName>
    </recommendedName>
</protein>
<comment type="caution">
    <text evidence="3">The sequence shown here is derived from an EMBL/GenBank/DDBJ whole genome shotgun (WGS) entry which is preliminary data.</text>
</comment>
<dbReference type="SUPFAM" id="SSF52540">
    <property type="entry name" value="P-loop containing nucleoside triphosphate hydrolases"/>
    <property type="match status" value="1"/>
</dbReference>
<reference evidence="3 4" key="1">
    <citation type="submission" date="2016-03" db="EMBL/GenBank/DDBJ databases">
        <title>The draft genome sequence of Fonsecaea nubica causative agent of cutaneous subcutaneous infection in human host.</title>
        <authorList>
            <person name="Costa F."/>
            <person name="Sybren D.H."/>
            <person name="Raittz R.T."/>
            <person name="Weiss V.A."/>
            <person name="Leao A.C."/>
            <person name="Gomes R."/>
            <person name="De Souza E.M."/>
            <person name="Pedrosa F.O."/>
            <person name="Steffens M.B."/>
            <person name="Bombassaro A."/>
            <person name="Tadra-Sfeir M.Z."/>
            <person name="Moreno L.F."/>
            <person name="Najafzadeh M.J."/>
            <person name="Felipe M.S."/>
            <person name="Teixeira M."/>
            <person name="Sun J."/>
            <person name="Xi L."/>
            <person name="Castro M.A."/>
            <person name="Vicente V.A."/>
        </authorList>
    </citation>
    <scope>NUCLEOTIDE SEQUENCE [LARGE SCALE GENOMIC DNA]</scope>
    <source>
        <strain evidence="3 4">CBS 269.64</strain>
    </source>
</reference>
<sequence>MASIFTYQDEPPRIHSPWSTPGTSTPQPLPHSREHLYSGGNYVTHALMKLEPERQDGPTEYKLHLLLRPRRKFLSTTTSSSIPGSQHYTPIVQAAIESSRSLGDSLFDRPLSQPSAQTRQTRLQQLTTQLLWRLQQSSPFHSSSNADLVLPLLPEATPRLGVPERPAKLLPGLEESQGALYEIGVADDGMLAGLVEDELQESLTNLKAMAASLGCTTNILRKVPVGACEWFDSDSETGHTETRKDVLWVAEVLVYPDTRGSADADIPRTTLDTSVDSSQPEDVSDLVDHASTDQFRVTLVGATAAGKSSLLGTLSTSTLDNGRGKSRLSLLKHRHEIASGITSSVAHELVGYSETRHSQAAVVNYASGNVSSWLDIHNLAKRLVLLSDSPGLPKFSKSAFRSLISWRPSWTILCVAADDSSEATNRTAATSPQGYSNSGNAESWDLSLSYLDLCLRLKLPLVVTITKMDIATKAGLRLVLAKILSALKSAGRKPVMLSNVPGPPPASEQGVALPGLQVIYERDQVEVERLVGSMRNDAEQSTVPILMTSAVTGVGISKLHALLRSMPATCRPKQPPWRAHATNPALFHIDEVFSIPPSRVFTLDTENKIAKQGIVLCGHLSCGILSVGDTMLLGPFNLDSDGLSTNTSQSALSASSYAAGRDATALESKIPALGDISPGTIGVELLNDEHATIALSRARKGMVLADVTHNLAGYRSFSARFPTSDFAQTTSPVLILGGHAIVYINSIRAAVKVTAVALDEDEQFRTRAVATSSRDDSELFRFDIGDDDDDNDAAVEVCGDGDGNGDGSKPNEERREIRVSFRFVSTVEWMEVGDQVLVVPTMTATGPVTGPAPASNLGGLAGFVGTVCEVFS</sequence>
<name>A0A178CW71_9EURO</name>
<dbReference type="GO" id="GO:0003746">
    <property type="term" value="F:translation elongation factor activity"/>
    <property type="evidence" value="ECO:0007669"/>
    <property type="project" value="TreeGrafter"/>
</dbReference>
<dbReference type="OrthoDB" id="5342685at2759"/>
<evidence type="ECO:0000313" key="3">
    <source>
        <dbReference type="EMBL" id="OAL33686.1"/>
    </source>
</evidence>
<dbReference type="PANTHER" id="PTHR43721">
    <property type="entry name" value="ELONGATION FACTOR TU-RELATED"/>
    <property type="match status" value="1"/>
</dbReference>
<dbReference type="Gene3D" id="3.40.50.300">
    <property type="entry name" value="P-loop containing nucleotide triphosphate hydrolases"/>
    <property type="match status" value="1"/>
</dbReference>
<proteinExistence type="predicted"/>
<dbReference type="RefSeq" id="XP_022498698.1">
    <property type="nucleotide sequence ID" value="XM_022645312.1"/>
</dbReference>
<feature type="domain" description="Tr-type G" evidence="2">
    <location>
        <begin position="297"/>
        <end position="563"/>
    </location>
</feature>
<dbReference type="GO" id="GO:0005525">
    <property type="term" value="F:GTP binding"/>
    <property type="evidence" value="ECO:0007669"/>
    <property type="project" value="InterPro"/>
</dbReference>
<dbReference type="AlphaFoldDB" id="A0A178CW71"/>
<dbReference type="PANTHER" id="PTHR43721:SF30">
    <property type="entry name" value="TR-TYPE G DOMAIN-CONTAINING PROTEIN"/>
    <property type="match status" value="1"/>
</dbReference>
<accession>A0A178CW71</accession>
<evidence type="ECO:0000259" key="2">
    <source>
        <dbReference type="Pfam" id="PF00009"/>
    </source>
</evidence>
<dbReference type="GO" id="GO:0003924">
    <property type="term" value="F:GTPase activity"/>
    <property type="evidence" value="ECO:0007669"/>
    <property type="project" value="InterPro"/>
</dbReference>
<dbReference type="InterPro" id="IPR050055">
    <property type="entry name" value="EF-Tu_GTPase"/>
</dbReference>
<organism evidence="3 4">
    <name type="scientific">Fonsecaea nubica</name>
    <dbReference type="NCBI Taxonomy" id="856822"/>
    <lineage>
        <taxon>Eukaryota</taxon>
        <taxon>Fungi</taxon>
        <taxon>Dikarya</taxon>
        <taxon>Ascomycota</taxon>
        <taxon>Pezizomycotina</taxon>
        <taxon>Eurotiomycetes</taxon>
        <taxon>Chaetothyriomycetidae</taxon>
        <taxon>Chaetothyriales</taxon>
        <taxon>Herpotrichiellaceae</taxon>
        <taxon>Fonsecaea</taxon>
    </lineage>
</organism>
<feature type="region of interest" description="Disordered" evidence="1">
    <location>
        <begin position="1"/>
        <end position="31"/>
    </location>
</feature>
<dbReference type="GeneID" id="34590437"/>
<evidence type="ECO:0000256" key="1">
    <source>
        <dbReference type="SAM" id="MobiDB-lite"/>
    </source>
</evidence>
<dbReference type="EMBL" id="LVCJ01000047">
    <property type="protein sequence ID" value="OAL33686.1"/>
    <property type="molecule type" value="Genomic_DNA"/>
</dbReference>
<evidence type="ECO:0000313" key="4">
    <source>
        <dbReference type="Proteomes" id="UP000185904"/>
    </source>
</evidence>
<keyword evidence="4" id="KW-1185">Reference proteome</keyword>
<feature type="compositionally biased region" description="Polar residues" evidence="1">
    <location>
        <begin position="17"/>
        <end position="26"/>
    </location>
</feature>
<dbReference type="InterPro" id="IPR027417">
    <property type="entry name" value="P-loop_NTPase"/>
</dbReference>
<dbReference type="InterPro" id="IPR000795">
    <property type="entry name" value="T_Tr_GTP-bd_dom"/>
</dbReference>
<gene>
    <name evidence="3" type="ORF">AYO20_07024</name>
</gene>
<dbReference type="Proteomes" id="UP000185904">
    <property type="component" value="Unassembled WGS sequence"/>
</dbReference>